<name>A0A1D1Y9N4_9ARAE</name>
<reference evidence="3" key="1">
    <citation type="submission" date="2015-07" db="EMBL/GenBank/DDBJ databases">
        <title>Transcriptome Assembly of Anthurium amnicola.</title>
        <authorList>
            <person name="Suzuki J."/>
        </authorList>
    </citation>
    <scope>NUCLEOTIDE SEQUENCE</scope>
</reference>
<gene>
    <name evidence="3" type="primary">purH_13</name>
    <name evidence="3" type="ORF">g.28699</name>
</gene>
<dbReference type="EMBL" id="GDJX01016585">
    <property type="protein sequence ID" value="JAT51351.1"/>
    <property type="molecule type" value="Transcribed_RNA"/>
</dbReference>
<proteinExistence type="predicted"/>
<dbReference type="AlphaFoldDB" id="A0A1D1Y9N4"/>
<evidence type="ECO:0000259" key="2">
    <source>
        <dbReference type="Pfam" id="PF25003"/>
    </source>
</evidence>
<accession>A0A1D1Y9N4</accession>
<dbReference type="PANTHER" id="PTHR35710:SF1">
    <property type="entry name" value="OBP3-RESPONSIVE PROTEIN 4 (ORG4)"/>
    <property type="match status" value="1"/>
</dbReference>
<feature type="region of interest" description="Disordered" evidence="1">
    <location>
        <begin position="1"/>
        <end position="39"/>
    </location>
</feature>
<evidence type="ECO:0000256" key="1">
    <source>
        <dbReference type="SAM" id="MobiDB-lite"/>
    </source>
</evidence>
<feature type="domain" description="DUF7781" evidence="2">
    <location>
        <begin position="65"/>
        <end position="236"/>
    </location>
</feature>
<protein>
    <submittedName>
        <fullName evidence="3">Bifunctional purine biosynthesis protein PurH</fullName>
    </submittedName>
</protein>
<sequence length="238" mass="26628">AEQATPSDPHGNKKLTQHTAISPTRRLRRPRPPRPAIASLRLPPMAAPNLNPIGDGGNGGEEPASLEDLYHVNVVPSELFVKFRKQLQGLRLGLNLEFYNLQGNEYQAKVVLKPLAPERRWKFVYEPMHGDIRVLSKKIPITKYLNLQVGVGHNYHLNAIGWKWKLSTCLGGDGVSQIRNKASIGLFPGFDLRMGWRAEYILPEIHGSVGTGEPIFNMSYGRLHASIDRVEAIFTHES</sequence>
<feature type="non-terminal residue" evidence="3">
    <location>
        <position position="1"/>
    </location>
</feature>
<dbReference type="InterPro" id="IPR056683">
    <property type="entry name" value="DUF7781"/>
</dbReference>
<dbReference type="Pfam" id="PF25003">
    <property type="entry name" value="DUF7781"/>
    <property type="match status" value="1"/>
</dbReference>
<dbReference type="PANTHER" id="PTHR35710">
    <property type="entry name" value="OBP3-RESPONSIVE PROTEIN 4 (ORG4)"/>
    <property type="match status" value="1"/>
</dbReference>
<evidence type="ECO:0000313" key="3">
    <source>
        <dbReference type="EMBL" id="JAT51351.1"/>
    </source>
</evidence>
<organism evidence="3">
    <name type="scientific">Anthurium amnicola</name>
    <dbReference type="NCBI Taxonomy" id="1678845"/>
    <lineage>
        <taxon>Eukaryota</taxon>
        <taxon>Viridiplantae</taxon>
        <taxon>Streptophyta</taxon>
        <taxon>Embryophyta</taxon>
        <taxon>Tracheophyta</taxon>
        <taxon>Spermatophyta</taxon>
        <taxon>Magnoliopsida</taxon>
        <taxon>Liliopsida</taxon>
        <taxon>Araceae</taxon>
        <taxon>Pothoideae</taxon>
        <taxon>Potheae</taxon>
        <taxon>Anthurium</taxon>
    </lineage>
</organism>